<dbReference type="InterPro" id="IPR016152">
    <property type="entry name" value="PTrfase/Anion_transptr"/>
</dbReference>
<protein>
    <recommendedName>
        <fullName evidence="9">Ascorbate-specific PTS system EIIA component</fullName>
    </recommendedName>
    <alternativeName>
        <fullName evidence="10">Ascorbate-specific phosphotransferase enzyme IIA component</fullName>
    </alternativeName>
</protein>
<evidence type="ECO:0000256" key="1">
    <source>
        <dbReference type="ARBA" id="ARBA00004496"/>
    </source>
</evidence>
<gene>
    <name evidence="13" type="ORF">J2S37_001813</name>
</gene>
<dbReference type="CDD" id="cd05563">
    <property type="entry name" value="PTS_IIB_ascorbate"/>
    <property type="match status" value="1"/>
</dbReference>
<comment type="caution">
    <text evidence="13">The sequence shown here is derived from an EMBL/GenBank/DDBJ whole genome shotgun (WGS) entry which is preliminary data.</text>
</comment>
<feature type="domain" description="PTS EIIA type-2" evidence="11">
    <location>
        <begin position="6"/>
        <end position="149"/>
    </location>
</feature>
<keyword evidence="14" id="KW-1185">Reference proteome</keyword>
<dbReference type="InterPro" id="IPR051351">
    <property type="entry name" value="Ascorbate-PTS_EIIA_comp"/>
</dbReference>
<evidence type="ECO:0000256" key="7">
    <source>
        <dbReference type="ARBA" id="ARBA00022777"/>
    </source>
</evidence>
<comment type="subcellular location">
    <subcellularLocation>
        <location evidence="1">Cytoplasm</location>
    </subcellularLocation>
</comment>
<evidence type="ECO:0000256" key="3">
    <source>
        <dbReference type="ARBA" id="ARBA00022490"/>
    </source>
</evidence>
<dbReference type="CDD" id="cd00211">
    <property type="entry name" value="PTS_IIA_fru"/>
    <property type="match status" value="1"/>
</dbReference>
<dbReference type="PANTHER" id="PTHR36203">
    <property type="entry name" value="ASCORBATE-SPECIFIC PTS SYSTEM EIIA COMPONENT"/>
    <property type="match status" value="1"/>
</dbReference>
<name>A0ABU2B9J6_9CORY</name>
<evidence type="ECO:0000256" key="10">
    <source>
        <dbReference type="ARBA" id="ARBA00042072"/>
    </source>
</evidence>
<evidence type="ECO:0000313" key="13">
    <source>
        <dbReference type="EMBL" id="MDR7355275.1"/>
    </source>
</evidence>
<feature type="domain" description="PTS EIIB type-2" evidence="12">
    <location>
        <begin position="180"/>
        <end position="271"/>
    </location>
</feature>
<dbReference type="PROSITE" id="PS51094">
    <property type="entry name" value="PTS_EIIA_TYPE_2"/>
    <property type="match status" value="1"/>
</dbReference>
<dbReference type="InterPro" id="IPR002178">
    <property type="entry name" value="PTS_EIIA_type-2_dom"/>
</dbReference>
<dbReference type="SUPFAM" id="SSF52794">
    <property type="entry name" value="PTS system IIB component-like"/>
    <property type="match status" value="1"/>
</dbReference>
<evidence type="ECO:0000256" key="9">
    <source>
        <dbReference type="ARBA" id="ARBA00041175"/>
    </source>
</evidence>
<dbReference type="SUPFAM" id="SSF55804">
    <property type="entry name" value="Phoshotransferase/anion transport protein"/>
    <property type="match status" value="1"/>
</dbReference>
<evidence type="ECO:0000256" key="4">
    <source>
        <dbReference type="ARBA" id="ARBA00022553"/>
    </source>
</evidence>
<evidence type="ECO:0000313" key="14">
    <source>
        <dbReference type="Proteomes" id="UP001183619"/>
    </source>
</evidence>
<reference evidence="13 14" key="1">
    <citation type="submission" date="2023-07" db="EMBL/GenBank/DDBJ databases">
        <title>Sequencing the genomes of 1000 actinobacteria strains.</title>
        <authorList>
            <person name="Klenk H.-P."/>
        </authorList>
    </citation>
    <scope>NUCLEOTIDE SEQUENCE [LARGE SCALE GENOMIC DNA]</scope>
    <source>
        <strain evidence="13 14">DSM 44508</strain>
    </source>
</reference>
<evidence type="ECO:0000256" key="2">
    <source>
        <dbReference type="ARBA" id="ARBA00022448"/>
    </source>
</evidence>
<dbReference type="Proteomes" id="UP001183619">
    <property type="component" value="Unassembled WGS sequence"/>
</dbReference>
<keyword evidence="6" id="KW-0598">Phosphotransferase system</keyword>
<dbReference type="Pfam" id="PF02302">
    <property type="entry name" value="PTS_IIB"/>
    <property type="match status" value="1"/>
</dbReference>
<evidence type="ECO:0000256" key="6">
    <source>
        <dbReference type="ARBA" id="ARBA00022683"/>
    </source>
</evidence>
<accession>A0ABU2B9J6</accession>
<evidence type="ECO:0000256" key="8">
    <source>
        <dbReference type="ARBA" id="ARBA00037387"/>
    </source>
</evidence>
<dbReference type="EMBL" id="JAVDYF010000001">
    <property type="protein sequence ID" value="MDR7355275.1"/>
    <property type="molecule type" value="Genomic_DNA"/>
</dbReference>
<keyword evidence="3" id="KW-0963">Cytoplasm</keyword>
<dbReference type="Gene3D" id="3.40.50.2300">
    <property type="match status" value="1"/>
</dbReference>
<dbReference type="PROSITE" id="PS51099">
    <property type="entry name" value="PTS_EIIB_TYPE_2"/>
    <property type="match status" value="1"/>
</dbReference>
<evidence type="ECO:0000256" key="5">
    <source>
        <dbReference type="ARBA" id="ARBA00022679"/>
    </source>
</evidence>
<dbReference type="InterPro" id="IPR013011">
    <property type="entry name" value="PTS_EIIB_2"/>
</dbReference>
<comment type="function">
    <text evidence="8">The phosphoenolpyruvate-dependent sugar phosphotransferase system (sugar PTS), a major carbohydrate active transport system, catalyzes the phosphorylation of incoming sugar substrates concomitantly with their translocation across the cell membrane. The enzyme II UlaABC PTS system is involved in ascorbate transport.</text>
</comment>
<dbReference type="Gene3D" id="3.40.930.10">
    <property type="entry name" value="Mannitol-specific EII, Chain A"/>
    <property type="match status" value="1"/>
</dbReference>
<keyword evidence="5" id="KW-0808">Transferase</keyword>
<dbReference type="PANTHER" id="PTHR36203:SF1">
    <property type="entry name" value="ASCORBATE-SPECIFIC PTS SYSTEM EIIA COMPONENT"/>
    <property type="match status" value="1"/>
</dbReference>
<evidence type="ECO:0000259" key="11">
    <source>
        <dbReference type="PROSITE" id="PS51094"/>
    </source>
</evidence>
<keyword evidence="4" id="KW-0597">Phosphoprotein</keyword>
<sequence length="273" mass="29021">MSTLSTLLAPTRVLLDAQAHTWQEAITLSGRLLEKDNLATAEYTQAMIDTVIDKGPYIVLAPGFAFAHARPSEAVNTTALSVVRLAQPVTFGHPDNDPVTLIFALCATDSSGHLAAMRHIARILRDPARKAALFDADNTDEFMAALNADTTPTAPATEEKPAVAHTTAAADTSDAVASTGTILTVCGNGLGTSLFLKNTLDDLLVRWGWNKHLTVEATDTISAKGKAKEADAILTSEAIAHALGDVGVPVRIIRDFTSMTEIDQAMRSLYVVE</sequence>
<proteinExistence type="predicted"/>
<dbReference type="InterPro" id="IPR003501">
    <property type="entry name" value="PTS_EIIB_2/3"/>
</dbReference>
<evidence type="ECO:0000259" key="12">
    <source>
        <dbReference type="PROSITE" id="PS51099"/>
    </source>
</evidence>
<dbReference type="Pfam" id="PF00359">
    <property type="entry name" value="PTS_EIIA_2"/>
    <property type="match status" value="1"/>
</dbReference>
<dbReference type="InterPro" id="IPR036095">
    <property type="entry name" value="PTS_EIIB-like_sf"/>
</dbReference>
<keyword evidence="7" id="KW-0418">Kinase</keyword>
<keyword evidence="2" id="KW-0813">Transport</keyword>
<dbReference type="RefSeq" id="WP_277105364.1">
    <property type="nucleotide sequence ID" value="NZ_BAAAJS010000081.1"/>
</dbReference>
<organism evidence="13 14">
    <name type="scientific">Corynebacterium felinum</name>
    <dbReference type="NCBI Taxonomy" id="131318"/>
    <lineage>
        <taxon>Bacteria</taxon>
        <taxon>Bacillati</taxon>
        <taxon>Actinomycetota</taxon>
        <taxon>Actinomycetes</taxon>
        <taxon>Mycobacteriales</taxon>
        <taxon>Corynebacteriaceae</taxon>
        <taxon>Corynebacterium</taxon>
    </lineage>
</organism>